<feature type="domain" description="Ku" evidence="3">
    <location>
        <begin position="52"/>
        <end position="181"/>
    </location>
</feature>
<dbReference type="HAMAP" id="MF_01875">
    <property type="entry name" value="Prokaryotic_Ku"/>
    <property type="match status" value="1"/>
</dbReference>
<dbReference type="NCBIfam" id="TIGR02772">
    <property type="entry name" value="Ku_bact"/>
    <property type="match status" value="1"/>
</dbReference>
<comment type="function">
    <text evidence="2">With LigD forms a non-homologous end joining (NHEJ) DNA repair enzyme, which repairs dsDNA breaks with reduced fidelity. Binds linear dsDNA with 5'- and 3'- overhangs but not closed circular dsDNA nor ssDNA. Recruits and stimulates the ligase activity of LigD.</text>
</comment>
<dbReference type="RefSeq" id="WP_354313871.1">
    <property type="nucleotide sequence ID" value="NZ_JBEPME010000005.1"/>
</dbReference>
<proteinExistence type="inferred from homology"/>
<protein>
    <recommendedName>
        <fullName evidence="2">Non-homologous end joining protein Ku</fullName>
    </recommendedName>
</protein>
<comment type="subunit">
    <text evidence="2">Homodimer. Interacts with LigD.</text>
</comment>
<evidence type="ECO:0000256" key="1">
    <source>
        <dbReference type="ARBA" id="ARBA00023125"/>
    </source>
</evidence>
<dbReference type="InterPro" id="IPR016194">
    <property type="entry name" value="SPOC-like_C_dom_sf"/>
</dbReference>
<evidence type="ECO:0000313" key="5">
    <source>
        <dbReference type="Proteomes" id="UP001549104"/>
    </source>
</evidence>
<dbReference type="InterPro" id="IPR006164">
    <property type="entry name" value="DNA_bd_Ku70/Ku80"/>
</dbReference>
<evidence type="ECO:0000259" key="3">
    <source>
        <dbReference type="SMART" id="SM00559"/>
    </source>
</evidence>
<name>A0ABV2KAR5_SPOPS</name>
<dbReference type="InterPro" id="IPR009187">
    <property type="entry name" value="Prok_Ku"/>
</dbReference>
<comment type="similarity">
    <text evidence="2">Belongs to the prokaryotic Ku family.</text>
</comment>
<accession>A0ABV2KAR5</accession>
<dbReference type="PANTHER" id="PTHR41251">
    <property type="entry name" value="NON-HOMOLOGOUS END JOINING PROTEIN KU"/>
    <property type="match status" value="1"/>
</dbReference>
<sequence>MHTVWKGAISFGLVTIPVKLHAATEDKGIKLRQIHDKCKKPIKQEKVCPICNEDVDSKSLVRGYEYATDRFVVVTDAELEGLKSDIEEKAVEIVEFVKLKEIDPVYFDKTYYLAADSNGSKAYALLREALAKSKKIGIAKITIRSKERLAAVRVLDNHLVLETLHFPDEVRSTVDLPQITNVKLTAKEKEIALSLIEQLTAEFEPTKYHDEYRERLEKLIKSKIPKNAEQPSNVINLMDAMEKSIASIKEQKKRA</sequence>
<reference evidence="4 5" key="1">
    <citation type="submission" date="2024-06" db="EMBL/GenBank/DDBJ databases">
        <title>Sorghum-associated microbial communities from plants grown in Nebraska, USA.</title>
        <authorList>
            <person name="Schachtman D."/>
        </authorList>
    </citation>
    <scope>NUCLEOTIDE SEQUENCE [LARGE SCALE GENOMIC DNA]</scope>
    <source>
        <strain evidence="4 5">1288</strain>
    </source>
</reference>
<keyword evidence="2" id="KW-0234">DNA repair</keyword>
<dbReference type="Gene3D" id="2.40.290.10">
    <property type="match status" value="1"/>
</dbReference>
<keyword evidence="2" id="KW-0233">DNA recombination</keyword>
<keyword evidence="2" id="KW-0227">DNA damage</keyword>
<dbReference type="SUPFAM" id="SSF100939">
    <property type="entry name" value="SPOC domain-like"/>
    <property type="match status" value="1"/>
</dbReference>
<dbReference type="PANTHER" id="PTHR41251:SF1">
    <property type="entry name" value="NON-HOMOLOGOUS END JOINING PROTEIN KU"/>
    <property type="match status" value="1"/>
</dbReference>
<dbReference type="Pfam" id="PF02735">
    <property type="entry name" value="Ku"/>
    <property type="match status" value="1"/>
</dbReference>
<dbReference type="CDD" id="cd00789">
    <property type="entry name" value="KU_like"/>
    <property type="match status" value="1"/>
</dbReference>
<keyword evidence="1 2" id="KW-0238">DNA-binding</keyword>
<evidence type="ECO:0000256" key="2">
    <source>
        <dbReference type="HAMAP-Rule" id="MF_01875"/>
    </source>
</evidence>
<comment type="caution">
    <text evidence="4">The sequence shown here is derived from an EMBL/GenBank/DDBJ whole genome shotgun (WGS) entry which is preliminary data.</text>
</comment>
<dbReference type="EMBL" id="JBEPME010000005">
    <property type="protein sequence ID" value="MET3658182.1"/>
    <property type="molecule type" value="Genomic_DNA"/>
</dbReference>
<dbReference type="PIRSF" id="PIRSF006493">
    <property type="entry name" value="Prok_Ku"/>
    <property type="match status" value="1"/>
</dbReference>
<dbReference type="Proteomes" id="UP001549104">
    <property type="component" value="Unassembled WGS sequence"/>
</dbReference>
<evidence type="ECO:0000313" key="4">
    <source>
        <dbReference type="EMBL" id="MET3658182.1"/>
    </source>
</evidence>
<keyword evidence="5" id="KW-1185">Reference proteome</keyword>
<dbReference type="SMART" id="SM00559">
    <property type="entry name" value="Ku78"/>
    <property type="match status" value="1"/>
</dbReference>
<organism evidence="4 5">
    <name type="scientific">Sporosarcina psychrophila</name>
    <name type="common">Bacillus psychrophilus</name>
    <dbReference type="NCBI Taxonomy" id="1476"/>
    <lineage>
        <taxon>Bacteria</taxon>
        <taxon>Bacillati</taxon>
        <taxon>Bacillota</taxon>
        <taxon>Bacilli</taxon>
        <taxon>Bacillales</taxon>
        <taxon>Caryophanaceae</taxon>
        <taxon>Sporosarcina</taxon>
    </lineage>
</organism>
<gene>
    <name evidence="2" type="primary">ku</name>
    <name evidence="4" type="ORF">ABIC55_003299</name>
</gene>